<dbReference type="PANTHER" id="PTHR33823:SF4">
    <property type="entry name" value="GENERAL STRESS PROTEIN 16O"/>
    <property type="match status" value="1"/>
</dbReference>
<feature type="zinc finger region" description="dksA C4-type" evidence="4">
    <location>
        <begin position="86"/>
        <end position="110"/>
    </location>
</feature>
<gene>
    <name evidence="7" type="ORF">A2941_00795</name>
</gene>
<feature type="coiled-coil region" evidence="5">
    <location>
        <begin position="3"/>
        <end position="34"/>
    </location>
</feature>
<name>A0A1F8GT99_9BACT</name>
<keyword evidence="1" id="KW-0479">Metal-binding</keyword>
<dbReference type="PANTHER" id="PTHR33823">
    <property type="entry name" value="RNA POLYMERASE-BINDING TRANSCRIPTION FACTOR DKSA-RELATED"/>
    <property type="match status" value="1"/>
</dbReference>
<evidence type="ECO:0000259" key="6">
    <source>
        <dbReference type="Pfam" id="PF01258"/>
    </source>
</evidence>
<evidence type="ECO:0000313" key="7">
    <source>
        <dbReference type="EMBL" id="OGN27868.1"/>
    </source>
</evidence>
<dbReference type="PROSITE" id="PS51128">
    <property type="entry name" value="ZF_DKSA_2"/>
    <property type="match status" value="1"/>
</dbReference>
<dbReference type="Pfam" id="PF01258">
    <property type="entry name" value="zf-dskA_traR"/>
    <property type="match status" value="1"/>
</dbReference>
<evidence type="ECO:0000256" key="2">
    <source>
        <dbReference type="ARBA" id="ARBA00022771"/>
    </source>
</evidence>
<evidence type="ECO:0000256" key="1">
    <source>
        <dbReference type="ARBA" id="ARBA00022723"/>
    </source>
</evidence>
<keyword evidence="5" id="KW-0175">Coiled coil</keyword>
<evidence type="ECO:0000313" key="8">
    <source>
        <dbReference type="Proteomes" id="UP000178444"/>
    </source>
</evidence>
<evidence type="ECO:0000256" key="5">
    <source>
        <dbReference type="SAM" id="Coils"/>
    </source>
</evidence>
<dbReference type="GO" id="GO:0008270">
    <property type="term" value="F:zinc ion binding"/>
    <property type="evidence" value="ECO:0007669"/>
    <property type="project" value="UniProtKB-KW"/>
</dbReference>
<organism evidence="7 8">
    <name type="scientific">Candidatus Yanofskybacteria bacterium RIFCSPLOWO2_01_FULL_49_17</name>
    <dbReference type="NCBI Taxonomy" id="1802700"/>
    <lineage>
        <taxon>Bacteria</taxon>
        <taxon>Candidatus Yanofskyibacteriota</taxon>
    </lineage>
</organism>
<dbReference type="Proteomes" id="UP000178444">
    <property type="component" value="Unassembled WGS sequence"/>
</dbReference>
<evidence type="ECO:0000256" key="4">
    <source>
        <dbReference type="PROSITE-ProRule" id="PRU00510"/>
    </source>
</evidence>
<dbReference type="EMBL" id="MGKO01000006">
    <property type="protein sequence ID" value="OGN27868.1"/>
    <property type="molecule type" value="Genomic_DNA"/>
</dbReference>
<comment type="caution">
    <text evidence="7">The sequence shown here is derived from an EMBL/GenBank/DDBJ whole genome shotgun (WGS) entry which is preliminary data.</text>
</comment>
<accession>A0A1F8GT99</accession>
<evidence type="ECO:0000256" key="3">
    <source>
        <dbReference type="ARBA" id="ARBA00022833"/>
    </source>
</evidence>
<protein>
    <recommendedName>
        <fullName evidence="6">Zinc finger DksA/TraR C4-type domain-containing protein</fullName>
    </recommendedName>
</protein>
<feature type="domain" description="Zinc finger DksA/TraR C4-type" evidence="6">
    <location>
        <begin position="81"/>
        <end position="115"/>
    </location>
</feature>
<keyword evidence="2" id="KW-0863">Zinc-finger</keyword>
<dbReference type="InterPro" id="IPR000962">
    <property type="entry name" value="Znf_DskA_TraR"/>
</dbReference>
<dbReference type="Gene3D" id="1.20.120.910">
    <property type="entry name" value="DksA, coiled-coil domain"/>
    <property type="match status" value="1"/>
</dbReference>
<dbReference type="SUPFAM" id="SSF57716">
    <property type="entry name" value="Glucocorticoid receptor-like (DNA-binding domain)"/>
    <property type="match status" value="1"/>
</dbReference>
<proteinExistence type="predicted"/>
<sequence length="137" mass="15985">MGKKIDENRYARLSENLDKAEARLEAEAQEHVRRGREKSNVARKGIDDIESSEADVEFGLAAIKRYDCWQIQEARQRLADGTYGFCRDCGDEISGRRLEERPFATRCFDCGEAHDEQERIQQRIAARHRSRSRHSYH</sequence>
<dbReference type="AlphaFoldDB" id="A0A1F8GT99"/>
<keyword evidence="3" id="KW-0862">Zinc</keyword>
<reference evidence="7 8" key="1">
    <citation type="journal article" date="2016" name="Nat. Commun.">
        <title>Thousands of microbial genomes shed light on interconnected biogeochemical processes in an aquifer system.</title>
        <authorList>
            <person name="Anantharaman K."/>
            <person name="Brown C.T."/>
            <person name="Hug L.A."/>
            <person name="Sharon I."/>
            <person name="Castelle C.J."/>
            <person name="Probst A.J."/>
            <person name="Thomas B.C."/>
            <person name="Singh A."/>
            <person name="Wilkins M.J."/>
            <person name="Karaoz U."/>
            <person name="Brodie E.L."/>
            <person name="Williams K.H."/>
            <person name="Hubbard S.S."/>
            <person name="Banfield J.F."/>
        </authorList>
    </citation>
    <scope>NUCLEOTIDE SEQUENCE [LARGE SCALE GENOMIC DNA]</scope>
</reference>